<keyword evidence="2 3" id="KW-0732">Signal</keyword>
<proteinExistence type="inferred from homology"/>
<comment type="caution">
    <text evidence="4">The sequence shown here is derived from an EMBL/GenBank/DDBJ whole genome shotgun (WGS) entry which is preliminary data.</text>
</comment>
<dbReference type="PANTHER" id="PTHR38108:SF1">
    <property type="entry name" value="UPF0319 PROTEIN YCCT"/>
    <property type="match status" value="1"/>
</dbReference>
<evidence type="ECO:0000313" key="4">
    <source>
        <dbReference type="EMBL" id="EAR60771.1"/>
    </source>
</evidence>
<sequence length="203" mass="22380">MKKILTGLVCTSLLVTSISLHAANSLNLGEGVSLIAVNGKEMSSGSLLKGTSTMELPNGSNQLLINYTAEIKRGNDYELEQTAPAIISFTSADQVIEIKAPGITSERSLRNFELQQNWIVTADQKALAFEAELLPLEGFRIGVNYERELADFNKRSGADVSFSANDKIELSGDNEQKLILRMLHHWYELASPQSRHVFLLSIQ</sequence>
<dbReference type="EMBL" id="AAOW01000014">
    <property type="protein sequence ID" value="EAR60771.1"/>
    <property type="molecule type" value="Genomic_DNA"/>
</dbReference>
<organism evidence="4 5">
    <name type="scientific">Neptuniibacter caesariensis</name>
    <dbReference type="NCBI Taxonomy" id="207954"/>
    <lineage>
        <taxon>Bacteria</taxon>
        <taxon>Pseudomonadati</taxon>
        <taxon>Pseudomonadota</taxon>
        <taxon>Gammaproteobacteria</taxon>
        <taxon>Oceanospirillales</taxon>
        <taxon>Oceanospirillaceae</taxon>
        <taxon>Neptuniibacter</taxon>
    </lineage>
</organism>
<evidence type="ECO:0000256" key="3">
    <source>
        <dbReference type="SAM" id="SignalP"/>
    </source>
</evidence>
<name>A0A7U8C6G0_NEPCE</name>
<feature type="signal peptide" evidence="3">
    <location>
        <begin position="1"/>
        <end position="22"/>
    </location>
</feature>
<dbReference type="PANTHER" id="PTHR38108">
    <property type="entry name" value="UPF0319 PROTEIN YCCT"/>
    <property type="match status" value="1"/>
</dbReference>
<evidence type="ECO:0000256" key="1">
    <source>
        <dbReference type="ARBA" id="ARBA00008490"/>
    </source>
</evidence>
<dbReference type="Pfam" id="PF09829">
    <property type="entry name" value="DUF2057"/>
    <property type="match status" value="1"/>
</dbReference>
<dbReference type="InterPro" id="IPR018635">
    <property type="entry name" value="UPF0319"/>
</dbReference>
<dbReference type="AlphaFoldDB" id="A0A7U8C6G0"/>
<protein>
    <submittedName>
        <fullName evidence="4">Hypothetical membrane associated protein</fullName>
    </submittedName>
</protein>
<reference evidence="4 5" key="1">
    <citation type="submission" date="2006-02" db="EMBL/GenBank/DDBJ databases">
        <authorList>
            <person name="Pinhassi J."/>
            <person name="Pedros-Alio C."/>
            <person name="Ferriera S."/>
            <person name="Johnson J."/>
            <person name="Kravitz S."/>
            <person name="Halpern A."/>
            <person name="Remington K."/>
            <person name="Beeson K."/>
            <person name="Tran B."/>
            <person name="Rogers Y.-H."/>
            <person name="Friedman R."/>
            <person name="Venter J.C."/>
        </authorList>
    </citation>
    <scope>NUCLEOTIDE SEQUENCE [LARGE SCALE GENOMIC DNA]</scope>
    <source>
        <strain evidence="4 5">MED92</strain>
    </source>
</reference>
<comment type="similarity">
    <text evidence="1">Belongs to the UPF0319 family.</text>
</comment>
<accession>A0A7U8C6G0</accession>
<dbReference type="Proteomes" id="UP000002171">
    <property type="component" value="Unassembled WGS sequence"/>
</dbReference>
<dbReference type="OrthoDB" id="7058190at2"/>
<dbReference type="RefSeq" id="WP_007020443.1">
    <property type="nucleotide sequence ID" value="NZ_CH724125.1"/>
</dbReference>
<gene>
    <name evidence="4" type="ORF">MED92_13888</name>
</gene>
<feature type="chain" id="PRO_5030986174" evidence="3">
    <location>
        <begin position="23"/>
        <end position="203"/>
    </location>
</feature>
<evidence type="ECO:0000256" key="2">
    <source>
        <dbReference type="ARBA" id="ARBA00022729"/>
    </source>
</evidence>
<keyword evidence="5" id="KW-1185">Reference proteome</keyword>
<evidence type="ECO:0000313" key="5">
    <source>
        <dbReference type="Proteomes" id="UP000002171"/>
    </source>
</evidence>